<name>A0A0N1IB58_LEPSE</name>
<evidence type="ECO:0000313" key="4">
    <source>
        <dbReference type="Proteomes" id="UP000038009"/>
    </source>
</evidence>
<dbReference type="OMA" id="RFLEQDM"/>
<proteinExistence type="predicted"/>
<dbReference type="AlphaFoldDB" id="A0A0N1IB58"/>
<feature type="compositionally biased region" description="Polar residues" evidence="2">
    <location>
        <begin position="431"/>
        <end position="450"/>
    </location>
</feature>
<sequence length="607" mass="65377">MPSIDIDVDSVPDVIEAQLTLSYSRLTDLIRIIVDQGNGHEDDIDELRDRFAKLVQENSKLRSEIEALKEKNGPGADVTAAIEELKRAVAQLGDKANANAAQIEAITAAQTALVESSKKQAEERQAKLQDTVAEHASNVDRRIAATEKSLRSVQAFTDLWGAAPEQLLEMGRRNANQEIEYSLKDRTNYLLSMEAFVKMREEMDVLRALLQRQAADALAAKTSEVARASRTASLVIPPQQDLKCDTEEVERLTKTVRTLELQMQVLEKQRLPPLESALNELKGLGVANEAASQTEKDVNRLYDQLGMLEDRLNTLLDMPNEKPSTTADSGASRMALADLAHRVSTLEGAVEGLPRGSTPHSQPSAPPSVMEATGSSAGGEVVSADGGARPSSSRGPQGRPPSGRPGSGLLPHLAKDSQSGSSTGTAAAKTVSPSQLQHRQSNTNDLSQPTVEALRRQETAQPAVVAGGKRISVAVELDEGLRRRVLQLEENTAILEVNKADRKELQQLEASLRQALSSMGRPPSATAQSSPALIPQRPMSAGGRFAQNQMSSPTEHAQTHCRESFSRPASASSTMCRPMFVGSSSVYLRDGAQLTNATVSTTGENRP</sequence>
<evidence type="ECO:0000313" key="3">
    <source>
        <dbReference type="EMBL" id="KPI89830.1"/>
    </source>
</evidence>
<feature type="region of interest" description="Disordered" evidence="2">
    <location>
        <begin position="351"/>
        <end position="462"/>
    </location>
</feature>
<keyword evidence="4" id="KW-1185">Reference proteome</keyword>
<feature type="compositionally biased region" description="Low complexity" evidence="2">
    <location>
        <begin position="386"/>
        <end position="397"/>
    </location>
</feature>
<feature type="coiled-coil region" evidence="1">
    <location>
        <begin position="44"/>
        <end position="71"/>
    </location>
</feature>
<feature type="compositionally biased region" description="Polar residues" evidence="2">
    <location>
        <begin position="546"/>
        <end position="556"/>
    </location>
</feature>
<comment type="caution">
    <text evidence="3">The sequence shown here is derived from an EMBL/GenBank/DDBJ whole genome shotgun (WGS) entry which is preliminary data.</text>
</comment>
<accession>A0A0N1IB58</accession>
<feature type="coiled-coil region" evidence="1">
    <location>
        <begin position="242"/>
        <end position="311"/>
    </location>
</feature>
<dbReference type="OrthoDB" id="273035at2759"/>
<evidence type="ECO:0000256" key="1">
    <source>
        <dbReference type="SAM" id="Coils"/>
    </source>
</evidence>
<reference evidence="3 4" key="1">
    <citation type="journal article" date="2015" name="PLoS Pathog.">
        <title>Leptomonas seymouri: Adaptations to the Dixenous Life Cycle Analyzed by Genome Sequencing, Transcriptome Profiling and Co-infection with Leishmania donovani.</title>
        <authorList>
            <person name="Kraeva N."/>
            <person name="Butenko A."/>
            <person name="Hlavacova J."/>
            <person name="Kostygov A."/>
            <person name="Myskova J."/>
            <person name="Grybchuk D."/>
            <person name="Lestinova T."/>
            <person name="Votypka J."/>
            <person name="Volf P."/>
            <person name="Opperdoes F."/>
            <person name="Flegontov P."/>
            <person name="Lukes J."/>
            <person name="Yurchenko V."/>
        </authorList>
    </citation>
    <scope>NUCLEOTIDE SEQUENCE [LARGE SCALE GENOMIC DNA]</scope>
    <source>
        <strain evidence="3 4">ATCC 30220</strain>
    </source>
</reference>
<feature type="region of interest" description="Disordered" evidence="2">
    <location>
        <begin position="519"/>
        <end position="576"/>
    </location>
</feature>
<organism evidence="3 4">
    <name type="scientific">Leptomonas seymouri</name>
    <dbReference type="NCBI Taxonomy" id="5684"/>
    <lineage>
        <taxon>Eukaryota</taxon>
        <taxon>Discoba</taxon>
        <taxon>Euglenozoa</taxon>
        <taxon>Kinetoplastea</taxon>
        <taxon>Metakinetoplastina</taxon>
        <taxon>Trypanosomatida</taxon>
        <taxon>Trypanosomatidae</taxon>
        <taxon>Leishmaniinae</taxon>
        <taxon>Leptomonas</taxon>
    </lineage>
</organism>
<dbReference type="Proteomes" id="UP000038009">
    <property type="component" value="Unassembled WGS sequence"/>
</dbReference>
<dbReference type="VEuPathDB" id="TriTrypDB:Lsey_0016_0470"/>
<keyword evidence="1" id="KW-0175">Coiled coil</keyword>
<gene>
    <name evidence="3" type="ORF">ABL78_1093</name>
</gene>
<protein>
    <submittedName>
        <fullName evidence="3">Uncharacterized protein</fullName>
    </submittedName>
</protein>
<dbReference type="EMBL" id="LJSK01000016">
    <property type="protein sequence ID" value="KPI89830.1"/>
    <property type="molecule type" value="Genomic_DNA"/>
</dbReference>
<evidence type="ECO:0000256" key="2">
    <source>
        <dbReference type="SAM" id="MobiDB-lite"/>
    </source>
</evidence>
<feature type="compositionally biased region" description="Low complexity" evidence="2">
    <location>
        <begin position="419"/>
        <end position="428"/>
    </location>
</feature>